<dbReference type="InterPro" id="IPR007485">
    <property type="entry name" value="LPS_assembly_LptE"/>
</dbReference>
<dbReference type="Gene3D" id="3.30.160.150">
    <property type="entry name" value="Lipoprotein like domain"/>
    <property type="match status" value="1"/>
</dbReference>
<sequence>MPCGSRRIMPLVVAAAMIVGGCGVYTLNPKGKSSFKTIAIEPFENKTAQFGFTDRLTEIVTDAFIKDGNLKVVPEENADAILIGTLVTYSRVPLRFGLNDQVAEYKVRLEFDIEVRNAKDQSDILKDRFLQEASYDAATETEDDGQQRAAQKLVDAILNRTTKSW</sequence>
<evidence type="ECO:0008006" key="3">
    <source>
        <dbReference type="Google" id="ProtNLM"/>
    </source>
</evidence>
<evidence type="ECO:0000313" key="1">
    <source>
        <dbReference type="EMBL" id="PWB71478.1"/>
    </source>
</evidence>
<dbReference type="PROSITE" id="PS51257">
    <property type="entry name" value="PROKAR_LIPOPROTEIN"/>
    <property type="match status" value="1"/>
</dbReference>
<organism evidence="1 2">
    <name type="scientific">candidate division GN15 bacterium</name>
    <dbReference type="NCBI Taxonomy" id="2072418"/>
    <lineage>
        <taxon>Bacteria</taxon>
        <taxon>candidate division GN15</taxon>
    </lineage>
</organism>
<protein>
    <recommendedName>
        <fullName evidence="3">LptE family protein</fullName>
    </recommendedName>
</protein>
<dbReference type="AlphaFoldDB" id="A0A855X5W6"/>
<reference evidence="1 2" key="1">
    <citation type="journal article" date="2018" name="ISME J.">
        <title>A methanotrophic archaeon couples anaerobic oxidation of methane to Fe(III) reduction.</title>
        <authorList>
            <person name="Cai C."/>
            <person name="Leu A.O."/>
            <person name="Xie G.J."/>
            <person name="Guo J."/>
            <person name="Feng Y."/>
            <person name="Zhao J.X."/>
            <person name="Tyson G.W."/>
            <person name="Yuan Z."/>
            <person name="Hu S."/>
        </authorList>
    </citation>
    <scope>NUCLEOTIDE SEQUENCE [LARGE SCALE GENOMIC DNA]</scope>
    <source>
        <strain evidence="1">FeB_12</strain>
    </source>
</reference>
<accession>A0A855X5W6</accession>
<gene>
    <name evidence="1" type="ORF">C3F09_07875</name>
</gene>
<dbReference type="EMBL" id="PQAP01000114">
    <property type="protein sequence ID" value="PWB71478.1"/>
    <property type="molecule type" value="Genomic_DNA"/>
</dbReference>
<comment type="caution">
    <text evidence="1">The sequence shown here is derived from an EMBL/GenBank/DDBJ whole genome shotgun (WGS) entry which is preliminary data.</text>
</comment>
<dbReference type="GO" id="GO:0019867">
    <property type="term" value="C:outer membrane"/>
    <property type="evidence" value="ECO:0007669"/>
    <property type="project" value="InterPro"/>
</dbReference>
<dbReference type="Proteomes" id="UP000250918">
    <property type="component" value="Unassembled WGS sequence"/>
</dbReference>
<name>A0A855X5W6_9BACT</name>
<dbReference type="GO" id="GO:0043165">
    <property type="term" value="P:Gram-negative-bacterium-type cell outer membrane assembly"/>
    <property type="evidence" value="ECO:0007669"/>
    <property type="project" value="InterPro"/>
</dbReference>
<evidence type="ECO:0000313" key="2">
    <source>
        <dbReference type="Proteomes" id="UP000250918"/>
    </source>
</evidence>
<dbReference type="Pfam" id="PF04390">
    <property type="entry name" value="LptE"/>
    <property type="match status" value="1"/>
</dbReference>
<proteinExistence type="predicted"/>